<dbReference type="Proteomes" id="UP000009026">
    <property type="component" value="Chromosome"/>
</dbReference>
<dbReference type="AlphaFoldDB" id="A0A0H4WZ97"/>
<evidence type="ECO:0000313" key="2">
    <source>
        <dbReference type="EMBL" id="AKQ66948.1"/>
    </source>
</evidence>
<sequence>MDDRPDWNPFRALSRRVLTNDEPLVLSDDVRALLLRTAHEVAIRDAEAALSTKEGALALMREATRRISEGSNRLTDALHVMWQHQRAGDYDTARKLMRDVLAEEVVPYYRQLAQGQLDDMADEP</sequence>
<dbReference type="EMBL" id="CP012109">
    <property type="protein sequence ID" value="AKQ66948.1"/>
    <property type="molecule type" value="Genomic_DNA"/>
</dbReference>
<keyword evidence="3" id="KW-1185">Reference proteome</keyword>
<dbReference type="Pfam" id="PF09543">
    <property type="entry name" value="DUF2379"/>
    <property type="match status" value="1"/>
</dbReference>
<dbReference type="KEGG" id="mym:A176_003860"/>
<accession>A0A0H4WZ97</accession>
<name>A0A0H4WZ97_9BACT</name>
<dbReference type="NCBIfam" id="TIGR02267">
    <property type="entry name" value="DUSAM domain"/>
    <property type="match status" value="1"/>
</dbReference>
<evidence type="ECO:0000259" key="1">
    <source>
        <dbReference type="Pfam" id="PF09543"/>
    </source>
</evidence>
<dbReference type="InterPro" id="IPR011753">
    <property type="entry name" value="DUSAM_dom"/>
</dbReference>
<feature type="domain" description="DUSAM" evidence="1">
    <location>
        <begin position="5"/>
        <end position="120"/>
    </location>
</feature>
<reference evidence="2 3" key="1">
    <citation type="journal article" date="2016" name="PLoS ONE">
        <title>Complete Genome Sequence and Comparative Genomics of a Novel Myxobacterium Myxococcus hansupus.</title>
        <authorList>
            <person name="Sharma G."/>
            <person name="Narwani T."/>
            <person name="Subramanian S."/>
        </authorList>
    </citation>
    <scope>NUCLEOTIDE SEQUENCE [LARGE SCALE GENOMIC DNA]</scope>
    <source>
        <strain evidence="3">mixupus</strain>
    </source>
</reference>
<gene>
    <name evidence="2" type="ORF">A176_003860</name>
</gene>
<dbReference type="PATRIC" id="fig|1297742.4.peg.3902"/>
<organism evidence="2 3">
    <name type="scientific">Pseudomyxococcus hansupus</name>
    <dbReference type="NCBI Taxonomy" id="1297742"/>
    <lineage>
        <taxon>Bacteria</taxon>
        <taxon>Pseudomonadati</taxon>
        <taxon>Myxococcota</taxon>
        <taxon>Myxococcia</taxon>
        <taxon>Myxococcales</taxon>
        <taxon>Cystobacterineae</taxon>
        <taxon>Myxococcaceae</taxon>
        <taxon>Pseudomyxococcus</taxon>
    </lineage>
</organism>
<dbReference type="OrthoDB" id="5502188at2"/>
<dbReference type="RefSeq" id="WP_002640509.1">
    <property type="nucleotide sequence ID" value="NZ_CP012109.1"/>
</dbReference>
<proteinExistence type="predicted"/>
<evidence type="ECO:0000313" key="3">
    <source>
        <dbReference type="Proteomes" id="UP000009026"/>
    </source>
</evidence>
<protein>
    <recommendedName>
        <fullName evidence="1">DUSAM domain-containing protein</fullName>
    </recommendedName>
</protein>